<evidence type="ECO:0008006" key="5">
    <source>
        <dbReference type="Google" id="ProtNLM"/>
    </source>
</evidence>
<evidence type="ECO:0000313" key="3">
    <source>
        <dbReference type="EMBL" id="TMW58204.1"/>
    </source>
</evidence>
<sequence length="876" mass="99226">MTGTLTPTMDQAEPKRARLKTDRRREQCRQNQARYRKRQGLRIISLEKAVVDLQQQIRRYELQRRSLIHQTVDPRDASVKTVIELFRLFRHGLDVGRTNPSVVEMSSGQTSRSPRLEKQLAFIRAAVAEDVRVDDERGQDSFIEQVERFTKFFDGSRIHSHVVENVVVGPEGTTIVHVRLELDLTITTTTIRQYSNLLVQAPAHSALHGSSTRVVSPESGALPQQPATPDPALETAVRDLKHQITGYEEQRRSLIQAMDTREASVKTVLEFSRLFRHGLDVGGGNAPVVTVCTSPVRTSLLEKQLAFIEATFAKDMRVRDFNGREWLIEQTERFSTFFGAHELRPSAIENVAIDPCGGSTIYARVELDLTITLTTIRQVFPHLSTLLTLKWTLLGHQMRCPASVVYELDADSKVVRADWSIDFITGLLGALSIGEVGFVLHNARIQHVSQASIEHYRVRSFIVTWSHVPVAMRKSVSSNQGDEGGSHGAFQRLPVKTVVSPSMEVVRQPEMILPTGGEASLPLDDPSSCQDNNYVTVAQPSATAQDTTTHQTEPAKPKPKRKRVRLKTERRREQCRRNQARYRNKQRLQVLELEVIVADLHSQIGSLEEQCRSLYYSVNLRESSAKVVMEYFRLFRHGLDVDSLIMVPFSMPTTRQWKSARLDQQLEFLEAVMTDDIRIGDVYGRESFIEQTKCFTTYYDDLLLRLFALDCVSIGPEATTTVHATLELGMTITPTTIRYVYPHIQSNAALKWKLLGQRLCCSASGSYQFDESQSITSVDWKIDFVTGLLDVLTIEEVGIVLQDARIVHDAYLDSLDQGSDMLYAPEEGAERMESDVIVEPLQEPTTHRRRESQFEWRHENGSILRHDGQGDDFVMV</sequence>
<evidence type="ECO:0000313" key="4">
    <source>
        <dbReference type="Proteomes" id="UP000794436"/>
    </source>
</evidence>
<name>A0A8K1C848_PYTOL</name>
<feature type="compositionally biased region" description="Basic and acidic residues" evidence="2">
    <location>
        <begin position="12"/>
        <end position="28"/>
    </location>
</feature>
<accession>A0A8K1C848</accession>
<reference evidence="3" key="1">
    <citation type="submission" date="2019-03" db="EMBL/GenBank/DDBJ databases">
        <title>Long read genome sequence of the mycoparasitic Pythium oligandrum ATCC 38472 isolated from sugarbeet rhizosphere.</title>
        <authorList>
            <person name="Gaulin E."/>
        </authorList>
    </citation>
    <scope>NUCLEOTIDE SEQUENCE</scope>
    <source>
        <strain evidence="3">ATCC 38472_TT</strain>
    </source>
</reference>
<dbReference type="OrthoDB" id="99097at2759"/>
<feature type="coiled-coil region" evidence="1">
    <location>
        <begin position="43"/>
        <end position="70"/>
    </location>
</feature>
<gene>
    <name evidence="3" type="ORF">Poli38472_011792</name>
</gene>
<keyword evidence="4" id="KW-1185">Reference proteome</keyword>
<protein>
    <recommendedName>
        <fullName evidence="5">BZIP domain-containing protein</fullName>
    </recommendedName>
</protein>
<dbReference type="CDD" id="cd14688">
    <property type="entry name" value="bZIP_YAP"/>
    <property type="match status" value="2"/>
</dbReference>
<feature type="region of interest" description="Disordered" evidence="2">
    <location>
        <begin position="1"/>
        <end position="28"/>
    </location>
</feature>
<feature type="compositionally biased region" description="Basic and acidic residues" evidence="2">
    <location>
        <begin position="566"/>
        <end position="576"/>
    </location>
</feature>
<proteinExistence type="predicted"/>
<organism evidence="3 4">
    <name type="scientific">Pythium oligandrum</name>
    <name type="common">Mycoparasitic fungus</name>
    <dbReference type="NCBI Taxonomy" id="41045"/>
    <lineage>
        <taxon>Eukaryota</taxon>
        <taxon>Sar</taxon>
        <taxon>Stramenopiles</taxon>
        <taxon>Oomycota</taxon>
        <taxon>Peronosporomycetes</taxon>
        <taxon>Pythiales</taxon>
        <taxon>Pythiaceae</taxon>
        <taxon>Pythium</taxon>
    </lineage>
</organism>
<comment type="caution">
    <text evidence="3">The sequence shown here is derived from an EMBL/GenBank/DDBJ whole genome shotgun (WGS) entry which is preliminary data.</text>
</comment>
<evidence type="ECO:0000256" key="2">
    <source>
        <dbReference type="SAM" id="MobiDB-lite"/>
    </source>
</evidence>
<feature type="region of interest" description="Disordered" evidence="2">
    <location>
        <begin position="540"/>
        <end position="578"/>
    </location>
</feature>
<feature type="compositionally biased region" description="Polar residues" evidence="2">
    <location>
        <begin position="540"/>
        <end position="552"/>
    </location>
</feature>
<dbReference type="Proteomes" id="UP000794436">
    <property type="component" value="Unassembled WGS sequence"/>
</dbReference>
<keyword evidence="1" id="KW-0175">Coiled coil</keyword>
<feature type="region of interest" description="Disordered" evidence="2">
    <location>
        <begin position="211"/>
        <end position="230"/>
    </location>
</feature>
<dbReference type="EMBL" id="SPLM01000112">
    <property type="protein sequence ID" value="TMW58204.1"/>
    <property type="molecule type" value="Genomic_DNA"/>
</dbReference>
<evidence type="ECO:0000256" key="1">
    <source>
        <dbReference type="SAM" id="Coils"/>
    </source>
</evidence>
<dbReference type="AlphaFoldDB" id="A0A8K1C848"/>